<accession>A0A245ZK93</accession>
<keyword evidence="2" id="KW-1185">Reference proteome</keyword>
<dbReference type="Gene3D" id="3.30.530.20">
    <property type="match status" value="1"/>
</dbReference>
<dbReference type="EMBL" id="NBBI01000003">
    <property type="protein sequence ID" value="OWK30146.1"/>
    <property type="molecule type" value="Genomic_DNA"/>
</dbReference>
<comment type="caution">
    <text evidence="1">The sequence shown here is derived from an EMBL/GenBank/DDBJ whole genome shotgun (WGS) entry which is preliminary data.</text>
</comment>
<evidence type="ECO:0000313" key="2">
    <source>
        <dbReference type="Proteomes" id="UP000197290"/>
    </source>
</evidence>
<gene>
    <name evidence="1" type="ORF">SPDO_18280</name>
</gene>
<dbReference type="SUPFAM" id="SSF55961">
    <property type="entry name" value="Bet v1-like"/>
    <property type="match status" value="1"/>
</dbReference>
<evidence type="ECO:0000313" key="1">
    <source>
        <dbReference type="EMBL" id="OWK30146.1"/>
    </source>
</evidence>
<proteinExistence type="predicted"/>
<name>A0A245ZK93_9SPHN</name>
<dbReference type="Proteomes" id="UP000197290">
    <property type="component" value="Unassembled WGS sequence"/>
</dbReference>
<sequence length="132" mass="14886">MLPAIVLSVTIDRPWRDVYEAFWRPADFQRWASGLSEFALRQDGDSWVGKGAEGDIRVFFTANNAFGVMDHRVIPDGADAVHVPLRVIANGDGAEVQLTLFRQPGMDDETFARDRRWIRSDLARLKALAERG</sequence>
<protein>
    <submittedName>
        <fullName evidence="1">Polyketide cyclase / dehydrase and lipid transport</fullName>
    </submittedName>
</protein>
<reference evidence="1 2" key="1">
    <citation type="submission" date="2017-03" db="EMBL/GenBank/DDBJ databases">
        <title>Genome sequence of Sphingomonas dokdonensis DSM 21029.</title>
        <authorList>
            <person name="Poehlein A."/>
            <person name="Wuebbeler J.H."/>
            <person name="Steinbuechel A."/>
            <person name="Daniel R."/>
        </authorList>
    </citation>
    <scope>NUCLEOTIDE SEQUENCE [LARGE SCALE GENOMIC DNA]</scope>
    <source>
        <strain evidence="1 2">DSM 21029</strain>
    </source>
</reference>
<organism evidence="1 2">
    <name type="scientific">Sphingomonas dokdonensis</name>
    <dbReference type="NCBI Taxonomy" id="344880"/>
    <lineage>
        <taxon>Bacteria</taxon>
        <taxon>Pseudomonadati</taxon>
        <taxon>Pseudomonadota</taxon>
        <taxon>Alphaproteobacteria</taxon>
        <taxon>Sphingomonadales</taxon>
        <taxon>Sphingomonadaceae</taxon>
        <taxon>Sphingomonas</taxon>
    </lineage>
</organism>
<dbReference type="RefSeq" id="WP_088367172.1">
    <property type="nucleotide sequence ID" value="NZ_NBBI01000003.1"/>
</dbReference>
<dbReference type="InterPro" id="IPR023393">
    <property type="entry name" value="START-like_dom_sf"/>
</dbReference>
<dbReference type="OrthoDB" id="880456at2"/>
<dbReference type="AlphaFoldDB" id="A0A245ZK93"/>